<evidence type="ECO:0000256" key="2">
    <source>
        <dbReference type="ARBA" id="ARBA00007362"/>
    </source>
</evidence>
<dbReference type="InterPro" id="IPR050638">
    <property type="entry name" value="AA-Vitamin_Transporters"/>
</dbReference>
<dbReference type="GO" id="GO:0016020">
    <property type="term" value="C:membrane"/>
    <property type="evidence" value="ECO:0007669"/>
    <property type="project" value="UniProtKB-SubCell"/>
</dbReference>
<dbReference type="Proteomes" id="UP000275436">
    <property type="component" value="Unassembled WGS sequence"/>
</dbReference>
<dbReference type="Pfam" id="PF00892">
    <property type="entry name" value="EamA"/>
    <property type="match status" value="2"/>
</dbReference>
<evidence type="ECO:0000259" key="7">
    <source>
        <dbReference type="Pfam" id="PF00892"/>
    </source>
</evidence>
<organism evidence="8 9">
    <name type="scientific">Mesorhizobium japonicum</name>
    <dbReference type="NCBI Taxonomy" id="2066070"/>
    <lineage>
        <taxon>Bacteria</taxon>
        <taxon>Pseudomonadati</taxon>
        <taxon>Pseudomonadota</taxon>
        <taxon>Alphaproteobacteria</taxon>
        <taxon>Hyphomicrobiales</taxon>
        <taxon>Phyllobacteriaceae</taxon>
        <taxon>Mesorhizobium</taxon>
    </lineage>
</organism>
<dbReference type="PANTHER" id="PTHR32322">
    <property type="entry name" value="INNER MEMBRANE TRANSPORTER"/>
    <property type="match status" value="1"/>
</dbReference>
<accession>A0A3M9WZT7</accession>
<evidence type="ECO:0000256" key="4">
    <source>
        <dbReference type="ARBA" id="ARBA00022989"/>
    </source>
</evidence>
<feature type="transmembrane region" description="Helical" evidence="6">
    <location>
        <begin position="102"/>
        <end position="123"/>
    </location>
</feature>
<evidence type="ECO:0000256" key="1">
    <source>
        <dbReference type="ARBA" id="ARBA00004141"/>
    </source>
</evidence>
<comment type="similarity">
    <text evidence="2">Belongs to the EamA transporter family.</text>
</comment>
<feature type="transmembrane region" description="Helical" evidence="6">
    <location>
        <begin position="130"/>
        <end position="151"/>
    </location>
</feature>
<dbReference type="PANTHER" id="PTHR32322:SF2">
    <property type="entry name" value="EAMA DOMAIN-CONTAINING PROTEIN"/>
    <property type="match status" value="1"/>
</dbReference>
<name>A0A3M9WZT7_9HYPH</name>
<keyword evidence="5 6" id="KW-0472">Membrane</keyword>
<feature type="transmembrane region" description="Helical" evidence="6">
    <location>
        <begin position="74"/>
        <end position="96"/>
    </location>
</feature>
<reference evidence="8 9" key="1">
    <citation type="journal article" date="2018" name="Mol. Plant Microbe Interact.">
        <title>Taxonomically Different Co-Microsymbionts of a Relict Legume, Oxytropis popoviana, Have Complementary Sets of Symbiotic Genes and Together Increase the Efficiency of Plant Nodulation.</title>
        <authorList>
            <person name="Safronova V."/>
            <person name="Belimov A."/>
            <person name="Sazanova A."/>
            <person name="Chirak E."/>
            <person name="Verkhozina A."/>
            <person name="Kuznetsova I."/>
            <person name="Andronov E."/>
            <person name="Puhalsky J."/>
            <person name="Tikhonovich I."/>
        </authorList>
    </citation>
    <scope>NUCLEOTIDE SEQUENCE [LARGE SCALE GENOMIC DNA]</scope>
    <source>
        <strain evidence="8 9">Opo-235</strain>
    </source>
</reference>
<dbReference type="InterPro" id="IPR037185">
    <property type="entry name" value="EmrE-like"/>
</dbReference>
<feature type="transmembrane region" description="Helical" evidence="6">
    <location>
        <begin position="254"/>
        <end position="275"/>
    </location>
</feature>
<dbReference type="InterPro" id="IPR000620">
    <property type="entry name" value="EamA_dom"/>
</dbReference>
<keyword evidence="4 6" id="KW-1133">Transmembrane helix</keyword>
<feature type="transmembrane region" description="Helical" evidence="6">
    <location>
        <begin position="44"/>
        <end position="62"/>
    </location>
</feature>
<evidence type="ECO:0000256" key="3">
    <source>
        <dbReference type="ARBA" id="ARBA00022692"/>
    </source>
</evidence>
<dbReference type="AlphaFoldDB" id="A0A3M9WZT7"/>
<dbReference type="SUPFAM" id="SSF103481">
    <property type="entry name" value="Multidrug resistance efflux transporter EmrE"/>
    <property type="match status" value="1"/>
</dbReference>
<feature type="transmembrane region" description="Helical" evidence="6">
    <location>
        <begin position="192"/>
        <end position="209"/>
    </location>
</feature>
<sequence length="325" mass="33847">MVTSPMTGSSREKFAIVCGFAAIYLIWGSTYLALAVAVQTIPPFALMGTRSIVGGVILLAYSKAKADDGGSVRSWIRASLCGVLFFVGCHGVLAYAEQRMPSGLAALLLATIPFWIIVGRSILGRSDKPLVRTILLLLPGLLGVVLVAWRSVAGPAALQMSDILLLLMASASWALGTLIAEGHSNKGSSVALAGRELITGGAALMLLSLARGEPMGAVAQISLSSLLGWSYLTLAGTVVAFGSYIWLLKKISPALVATYTFVNPVIAMFLGWAFLGEEVTATTVIGGILVVASVASLLVANRNSTHKEAVSWSTPRKTATAIAKG</sequence>
<feature type="transmembrane region" description="Helical" evidence="6">
    <location>
        <begin position="163"/>
        <end position="180"/>
    </location>
</feature>
<evidence type="ECO:0000256" key="6">
    <source>
        <dbReference type="SAM" id="Phobius"/>
    </source>
</evidence>
<gene>
    <name evidence="8" type="ORF">DNR46_34545</name>
</gene>
<comment type="subcellular location">
    <subcellularLocation>
        <location evidence="1">Membrane</location>
        <topology evidence="1">Multi-pass membrane protein</topology>
    </subcellularLocation>
</comment>
<evidence type="ECO:0000313" key="9">
    <source>
        <dbReference type="Proteomes" id="UP000275436"/>
    </source>
</evidence>
<protein>
    <submittedName>
        <fullName evidence="8">EamA family transporter</fullName>
    </submittedName>
</protein>
<feature type="domain" description="EamA" evidence="7">
    <location>
        <begin position="163"/>
        <end position="297"/>
    </location>
</feature>
<feature type="transmembrane region" description="Helical" evidence="6">
    <location>
        <begin position="229"/>
        <end position="247"/>
    </location>
</feature>
<feature type="transmembrane region" description="Helical" evidence="6">
    <location>
        <begin position="14"/>
        <end position="38"/>
    </location>
</feature>
<feature type="domain" description="EamA" evidence="7">
    <location>
        <begin position="18"/>
        <end position="148"/>
    </location>
</feature>
<proteinExistence type="inferred from homology"/>
<evidence type="ECO:0000256" key="5">
    <source>
        <dbReference type="ARBA" id="ARBA00023136"/>
    </source>
</evidence>
<comment type="caution">
    <text evidence="8">The sequence shown here is derived from an EMBL/GenBank/DDBJ whole genome shotgun (WGS) entry which is preliminary data.</text>
</comment>
<dbReference type="EMBL" id="QKOD01000021">
    <property type="protein sequence ID" value="RNJ41317.1"/>
    <property type="molecule type" value="Genomic_DNA"/>
</dbReference>
<evidence type="ECO:0000313" key="8">
    <source>
        <dbReference type="EMBL" id="RNJ41317.1"/>
    </source>
</evidence>
<keyword evidence="3 6" id="KW-0812">Transmembrane</keyword>
<feature type="transmembrane region" description="Helical" evidence="6">
    <location>
        <begin position="281"/>
        <end position="300"/>
    </location>
</feature>